<dbReference type="EMBL" id="BAEP01000086">
    <property type="protein sequence ID" value="GAC26686.1"/>
    <property type="molecule type" value="Genomic_DNA"/>
</dbReference>
<evidence type="ECO:0000313" key="3">
    <source>
        <dbReference type="EMBL" id="GAC26686.1"/>
    </source>
</evidence>
<dbReference type="eggNOG" id="COG1874">
    <property type="taxonomic scope" value="Bacteria"/>
</dbReference>
<dbReference type="PROSITE" id="PS51257">
    <property type="entry name" value="PROKAR_LIPOPROTEIN"/>
    <property type="match status" value="1"/>
</dbReference>
<dbReference type="Gene3D" id="2.60.120.430">
    <property type="entry name" value="Galactose-binding lectin"/>
    <property type="match status" value="1"/>
</dbReference>
<dbReference type="RefSeq" id="WP_006994837.1">
    <property type="nucleotide sequence ID" value="NZ_BAEP01000086.1"/>
</dbReference>
<name>K6YRS3_9ALTE</name>
<dbReference type="Gene3D" id="3.20.20.80">
    <property type="entry name" value="Glycosidases"/>
    <property type="match status" value="1"/>
</dbReference>
<comment type="caution">
    <text evidence="3">The sequence shown here is derived from an EMBL/GenBank/DDBJ whole genome shotgun (WGS) entry which is preliminary data.</text>
</comment>
<keyword evidence="1" id="KW-0732">Signal</keyword>
<dbReference type="Pfam" id="PF17992">
    <property type="entry name" value="Agarase_CBM"/>
    <property type="match status" value="1"/>
</dbReference>
<evidence type="ECO:0000259" key="2">
    <source>
        <dbReference type="Pfam" id="PF17992"/>
    </source>
</evidence>
<reference evidence="3 4" key="1">
    <citation type="journal article" date="2017" name="Antonie Van Leeuwenhoek">
        <title>Rhizobium rhizosphaerae sp. nov., a novel species isolated from rice rhizosphere.</title>
        <authorList>
            <person name="Zhao J.J."/>
            <person name="Zhang J."/>
            <person name="Zhang R.J."/>
            <person name="Zhang C.W."/>
            <person name="Yin H.Q."/>
            <person name="Zhang X.X."/>
        </authorList>
    </citation>
    <scope>NUCLEOTIDE SEQUENCE [LARGE SCALE GENOMIC DNA]</scope>
    <source>
        <strain evidence="3 4">KMM 241</strain>
    </source>
</reference>
<sequence>MKPSTKSPGFILSAIALAVTALAGCNNNQAANNSVATSSDSGAKHAQHKQLPWDFAGMTDLQNVTLTAAGARVINTNIDGDGDGEQKLAIDLHSKEHKSAGFSFIPDTPWDWSQEGKFAFAIDIENPSSASVHLYVSAKDAEGQSHNRSFVVPGNSSDTYFMALNDPDLSIETGIRSNPNNWETEFTPMIWRYGTKQIDLSQVKSIEFDVRGVPEDKHLIVDNLRLIKPQKLDPNYLVGLVDEFGQNDKLEFTNKIDTVEQLQALNAKEQSAFTHEVPQGRSKFNGWANGPKLAATGYFRTEKYQGKWTMVDPEGYLFFSNGIANVRMSNTSTITGYDFDSQFIKQRAPGDFTPEDSIGLNRAPKAAWPSRHVSSELRANMFTWLPSVDEPLAEHFGYRREVHTGVVDKGETYSFYSANLARKYASNDPKVFMTKWRDTTVDRMLDWGFTSFGNWIDPSFYQLNRIPYFANGWIIGDYKTVSSGNDYWSPLPDPFDPVFKQRAMVTATKIAQEVQNNPWCVGVFIDNEKSWGQEGSIEGQYGIVIHTLEVDAKDSPTKAQFVAYLKNKYSDIAGLNGKWNTKVRTWDDVATGITLTKFNDPIIEDLSAMLSLYAEKYFAVVHDAVEQTMPNHMYMGARFADWGMTDEIRNAAAKYADVVGYNYYKEAITEQAWSFLAQIDKPSIIGEFHNGALDSGLLNPGLIHGASQADRGKKYQEYINSVIDNPYFVGAHWFQYIDSPLTGRAYDGENYNVGFVSVTDTPYQPLVDAAKAVNAHIYTRRFGDAQPK</sequence>
<feature type="domain" description="Agarase CBM-like" evidence="2">
    <location>
        <begin position="54"/>
        <end position="237"/>
    </location>
</feature>
<feature type="chain" id="PRO_5003900292" evidence="1">
    <location>
        <begin position="24"/>
        <end position="788"/>
    </location>
</feature>
<feature type="signal peptide" evidence="1">
    <location>
        <begin position="1"/>
        <end position="23"/>
    </location>
</feature>
<accession>K6YRS3</accession>
<evidence type="ECO:0000256" key="1">
    <source>
        <dbReference type="SAM" id="SignalP"/>
    </source>
</evidence>
<dbReference type="OrthoDB" id="9760450at2"/>
<dbReference type="SUPFAM" id="SSF51445">
    <property type="entry name" value="(Trans)glycosidases"/>
    <property type="match status" value="1"/>
</dbReference>
<proteinExistence type="predicted"/>
<gene>
    <name evidence="3" type="primary">agaA</name>
    <name evidence="3" type="ORF">GMES_4420</name>
</gene>
<dbReference type="Proteomes" id="UP000006263">
    <property type="component" value="Unassembled WGS sequence"/>
</dbReference>
<dbReference type="AlphaFoldDB" id="K6YRS3"/>
<protein>
    <submittedName>
        <fullName evidence="3">Beta-agarase A</fullName>
    </submittedName>
</protein>
<organism evidence="3 4">
    <name type="scientific">Paraglaciecola mesophila KMM 241</name>
    <dbReference type="NCBI Taxonomy" id="1128912"/>
    <lineage>
        <taxon>Bacteria</taxon>
        <taxon>Pseudomonadati</taxon>
        <taxon>Pseudomonadota</taxon>
        <taxon>Gammaproteobacteria</taxon>
        <taxon>Alteromonadales</taxon>
        <taxon>Alteromonadaceae</taxon>
        <taxon>Paraglaciecola</taxon>
    </lineage>
</organism>
<evidence type="ECO:0000313" key="4">
    <source>
        <dbReference type="Proteomes" id="UP000006263"/>
    </source>
</evidence>
<dbReference type="InterPro" id="IPR040669">
    <property type="entry name" value="Agarase_CBM"/>
</dbReference>
<dbReference type="InterPro" id="IPR017853">
    <property type="entry name" value="GH"/>
</dbReference>